<dbReference type="InterPro" id="IPR002301">
    <property type="entry name" value="Ile-tRNA-ligase"/>
</dbReference>
<dbReference type="Proteomes" id="UP000741282">
    <property type="component" value="Unassembled WGS sequence"/>
</dbReference>
<dbReference type="Gene3D" id="1.10.730.10">
    <property type="entry name" value="Isoleucyl-tRNA Synthetase, Domain 1"/>
    <property type="match status" value="1"/>
</dbReference>
<evidence type="ECO:0000256" key="3">
    <source>
        <dbReference type="ARBA" id="ARBA00022741"/>
    </source>
</evidence>
<dbReference type="SUPFAM" id="SSF50677">
    <property type="entry name" value="ValRS/IleRS/LeuRS editing domain"/>
    <property type="match status" value="1"/>
</dbReference>
<evidence type="ECO:0000259" key="11">
    <source>
        <dbReference type="Pfam" id="PF08264"/>
    </source>
</evidence>
<dbReference type="Pfam" id="PF19302">
    <property type="entry name" value="DUF5915"/>
    <property type="match status" value="1"/>
</dbReference>
<dbReference type="PANTHER" id="PTHR42780">
    <property type="entry name" value="SOLEUCYL-TRNA SYNTHETASE"/>
    <property type="match status" value="1"/>
</dbReference>
<keyword evidence="5" id="KW-0648">Protein biosynthesis</keyword>
<dbReference type="InterPro" id="IPR013155">
    <property type="entry name" value="M/V/L/I-tRNA-synth_anticd-bd"/>
</dbReference>
<evidence type="ECO:0000256" key="9">
    <source>
        <dbReference type="NCBIfam" id="TIGR00392"/>
    </source>
</evidence>
<dbReference type="GO" id="GO:0005737">
    <property type="term" value="C:cytoplasm"/>
    <property type="evidence" value="ECO:0007669"/>
    <property type="project" value="UniProtKB-UniRule"/>
</dbReference>
<dbReference type="PANTHER" id="PTHR42780:SF1">
    <property type="entry name" value="ISOLEUCINE--TRNA LIGASE, CYTOPLASMIC"/>
    <property type="match status" value="1"/>
</dbReference>
<dbReference type="GO" id="GO:0002161">
    <property type="term" value="F:aminoacyl-tRNA deacylase activity"/>
    <property type="evidence" value="ECO:0007669"/>
    <property type="project" value="InterPro"/>
</dbReference>
<reference evidence="12" key="2">
    <citation type="journal article" date="2021" name="Microbiome">
        <title>Successional dynamics and alternative stable states in a saline activated sludge microbial community over 9 years.</title>
        <authorList>
            <person name="Wang Y."/>
            <person name="Ye J."/>
            <person name="Ju F."/>
            <person name="Liu L."/>
            <person name="Boyd J.A."/>
            <person name="Deng Y."/>
            <person name="Parks D.H."/>
            <person name="Jiang X."/>
            <person name="Yin X."/>
            <person name="Woodcroft B.J."/>
            <person name="Tyson G.W."/>
            <person name="Hugenholtz P."/>
            <person name="Polz M.F."/>
            <person name="Zhang T."/>
        </authorList>
    </citation>
    <scope>NUCLEOTIDE SEQUENCE</scope>
    <source>
        <strain evidence="12">HKST-UBA17</strain>
    </source>
</reference>
<name>A0A955KWZ5_9BACT</name>
<evidence type="ECO:0000259" key="10">
    <source>
        <dbReference type="Pfam" id="PF00133"/>
    </source>
</evidence>
<dbReference type="GO" id="GO:0000049">
    <property type="term" value="F:tRNA binding"/>
    <property type="evidence" value="ECO:0007669"/>
    <property type="project" value="InterPro"/>
</dbReference>
<dbReference type="InterPro" id="IPR014729">
    <property type="entry name" value="Rossmann-like_a/b/a_fold"/>
</dbReference>
<dbReference type="EMBL" id="JAGQLN010000004">
    <property type="protein sequence ID" value="MCA9376563.1"/>
    <property type="molecule type" value="Genomic_DNA"/>
</dbReference>
<comment type="function">
    <text evidence="7">Catalyzes the attachment of isoleucine to tRNA(Ile). As IleRS can inadvertently accommodate and process structurally similar amino acids such as valine, to avoid such errors it has two additional distinct tRNA(Ile)-dependent editing activities. One activity is designated as 'pretransfer' editing and involves the hydrolysis of activated Val-AMP. The other activity is designated 'posttransfer' editing and involves deacylation of mischarged Val-tRNA(Ile).</text>
</comment>
<keyword evidence="6" id="KW-0030">Aminoacyl-tRNA synthetase</keyword>
<comment type="caution">
    <text evidence="12">The sequence shown here is derived from an EMBL/GenBank/DDBJ whole genome shotgun (WGS) entry which is preliminary data.</text>
</comment>
<evidence type="ECO:0000313" key="13">
    <source>
        <dbReference type="Proteomes" id="UP000741282"/>
    </source>
</evidence>
<dbReference type="GO" id="GO:0005524">
    <property type="term" value="F:ATP binding"/>
    <property type="evidence" value="ECO:0007669"/>
    <property type="project" value="UniProtKB-KW"/>
</dbReference>
<dbReference type="AlphaFoldDB" id="A0A955KWZ5"/>
<dbReference type="SUPFAM" id="SSF52374">
    <property type="entry name" value="Nucleotidylyl transferase"/>
    <property type="match status" value="1"/>
</dbReference>
<protein>
    <recommendedName>
        <fullName evidence="1 9">Isoleucine--tRNA ligase</fullName>
        <ecNumber evidence="1 9">6.1.1.5</ecNumber>
    </recommendedName>
</protein>
<keyword evidence="2 12" id="KW-0436">Ligase</keyword>
<dbReference type="SUPFAM" id="SSF47323">
    <property type="entry name" value="Anticodon-binding domain of a subclass of class I aminoacyl-tRNA synthetases"/>
    <property type="match status" value="1"/>
</dbReference>
<dbReference type="CDD" id="cd07961">
    <property type="entry name" value="Anticodon_Ia_Ile_ABEc"/>
    <property type="match status" value="1"/>
</dbReference>
<evidence type="ECO:0000256" key="4">
    <source>
        <dbReference type="ARBA" id="ARBA00022840"/>
    </source>
</evidence>
<keyword evidence="4" id="KW-0067">ATP-binding</keyword>
<evidence type="ECO:0000256" key="7">
    <source>
        <dbReference type="ARBA" id="ARBA00025217"/>
    </source>
</evidence>
<dbReference type="NCBIfam" id="TIGR00392">
    <property type="entry name" value="ileS"/>
    <property type="match status" value="1"/>
</dbReference>
<evidence type="ECO:0000256" key="6">
    <source>
        <dbReference type="ARBA" id="ARBA00023146"/>
    </source>
</evidence>
<comment type="catalytic activity">
    <reaction evidence="8">
        <text>tRNA(Ile) + L-isoleucine + ATP = L-isoleucyl-tRNA(Ile) + AMP + diphosphate</text>
        <dbReference type="Rhea" id="RHEA:11060"/>
        <dbReference type="Rhea" id="RHEA-COMP:9666"/>
        <dbReference type="Rhea" id="RHEA-COMP:9695"/>
        <dbReference type="ChEBI" id="CHEBI:30616"/>
        <dbReference type="ChEBI" id="CHEBI:33019"/>
        <dbReference type="ChEBI" id="CHEBI:58045"/>
        <dbReference type="ChEBI" id="CHEBI:78442"/>
        <dbReference type="ChEBI" id="CHEBI:78528"/>
        <dbReference type="ChEBI" id="CHEBI:456215"/>
        <dbReference type="EC" id="6.1.1.5"/>
    </reaction>
</comment>
<gene>
    <name evidence="12" type="ORF">KC685_01415</name>
</gene>
<reference evidence="12" key="1">
    <citation type="submission" date="2020-04" db="EMBL/GenBank/DDBJ databases">
        <authorList>
            <person name="Zhang T."/>
        </authorList>
    </citation>
    <scope>NUCLEOTIDE SEQUENCE</scope>
    <source>
        <strain evidence="12">HKST-UBA17</strain>
    </source>
</reference>
<dbReference type="GO" id="GO:0004822">
    <property type="term" value="F:isoleucine-tRNA ligase activity"/>
    <property type="evidence" value="ECO:0007669"/>
    <property type="project" value="UniProtKB-UniRule"/>
</dbReference>
<dbReference type="Pfam" id="PF08264">
    <property type="entry name" value="Anticodon_1"/>
    <property type="match status" value="1"/>
</dbReference>
<accession>A0A955KWZ5</accession>
<dbReference type="Gene3D" id="3.40.50.620">
    <property type="entry name" value="HUPs"/>
    <property type="match status" value="2"/>
</dbReference>
<feature type="domain" description="Aminoacyl-tRNA synthetase class Ia" evidence="10">
    <location>
        <begin position="20"/>
        <end position="665"/>
    </location>
</feature>
<keyword evidence="3" id="KW-0547">Nucleotide-binding</keyword>
<dbReference type="InterPro" id="IPR009008">
    <property type="entry name" value="Val/Leu/Ile-tRNA-synth_edit"/>
</dbReference>
<dbReference type="GO" id="GO:0006428">
    <property type="term" value="P:isoleucyl-tRNA aminoacylation"/>
    <property type="evidence" value="ECO:0007669"/>
    <property type="project" value="UniProtKB-UniRule"/>
</dbReference>
<evidence type="ECO:0000256" key="1">
    <source>
        <dbReference type="ARBA" id="ARBA00013165"/>
    </source>
</evidence>
<dbReference type="InterPro" id="IPR033709">
    <property type="entry name" value="Anticodon_Ile_ABEc"/>
</dbReference>
<sequence length="999" mass="115907">MSKIKEAEQRASFPKMEEKISEFWKKNDLFKKSIEQRPEDERFSFVDGPPFVSGMPHPAHLFVSIAKDVIPRYWTMKGKRVRRVFGWDCHGLPIEAKVNMKYKLKGRKQIEEEFGVDRYVKECRKYVEEFSENWRWYIEKIGRWADMDNAYYTMYPEFNESVIWAFKQAWEKGLIYKGKRVSLYSTDTATPVSNFEVAMDPDNYQDTEDLAIFLKFKLKEHPWKDIVADNPVHMLAWTTTPWTIPSNFALAVNEAFDYVLVEFNGEYFILSEVRLEYAFDTSEQEIGEDAGKTVQILKRLTGSELEGLEYYPAYDHFVDQTTENDFKVYLLDDVTNDEGTGVLHIAPAFGDVDFQFGLKMNLSFHSDIDEEGNMVVEPWKGVYLRDASPLMAEDMSEKGLLLRTEPYVHRLPFYRGDNPLIYMAQDAYFLDVQKLKDRMLELNQNVNWYPEHYKNGRFAETVGTSPDWTISRSRYWATVMPLWVNEKGEEIVVGSIEEMREMTDQIDKKEVDGKTKYFVDGEPFSFHRDICDKIVLTKDGVEYHRVPEVLDCWMDSGSVPFAEYHYPFENEETFNNAFPADFIVEYSGQVRAWFNVLFRMSTFLFDKEPFKNVVCHGVLSGNDGRKMSKTYGNYTDPEDVLKNLGGEAMRLYGMGSPLMAGGDMNWSDEELNERVKTILIPYWNTYRYLTMYANLHDWTPTDDHFPIENILDRWLASMVKKAVKEYSEAIEGYDIPSSVKVLQPTIDAVSTWWIRRSRDRFANGDTDALQALYATLVLMSKAFAPQMPFLMEEFYQNLVVNVGLDGAKESVHLEDYPSDLDHDEKLLEDMSWVQTLCSLGLNIRDENRLKLRQPLLKAVAPIEDPDLRSILKAELNVREVDYSKTQPKDKDHLTVVESNGLYLGLDLNLTEDLLSEGLMNELARQIQVQRKEKGLQVGEIVSLHYVTQSKALADVVQKWTDELKGRLSVDKILLASSSDDSMTELKVNDELIWVKLEAA</sequence>
<dbReference type="InterPro" id="IPR009080">
    <property type="entry name" value="tRNAsynth_Ia_anticodon-bd"/>
</dbReference>
<proteinExistence type="predicted"/>
<evidence type="ECO:0000313" key="12">
    <source>
        <dbReference type="EMBL" id="MCA9376563.1"/>
    </source>
</evidence>
<dbReference type="EC" id="6.1.1.5" evidence="1 9"/>
<feature type="domain" description="Methionyl/Valyl/Leucyl/Isoleucyl-tRNA synthetase anticodon-binding" evidence="11">
    <location>
        <begin position="712"/>
        <end position="856"/>
    </location>
</feature>
<evidence type="ECO:0000256" key="5">
    <source>
        <dbReference type="ARBA" id="ARBA00022917"/>
    </source>
</evidence>
<dbReference type="PRINTS" id="PR00984">
    <property type="entry name" value="TRNASYNTHILE"/>
</dbReference>
<dbReference type="Pfam" id="PF00133">
    <property type="entry name" value="tRNA-synt_1"/>
    <property type="match status" value="1"/>
</dbReference>
<evidence type="ECO:0000256" key="2">
    <source>
        <dbReference type="ARBA" id="ARBA00022598"/>
    </source>
</evidence>
<evidence type="ECO:0000256" key="8">
    <source>
        <dbReference type="ARBA" id="ARBA00048359"/>
    </source>
</evidence>
<dbReference type="InterPro" id="IPR023586">
    <property type="entry name" value="Ile-tRNA-ligase_type2"/>
</dbReference>
<organism evidence="12 13">
    <name type="scientific">Candidatus Dojkabacteria bacterium</name>
    <dbReference type="NCBI Taxonomy" id="2099670"/>
    <lineage>
        <taxon>Bacteria</taxon>
        <taxon>Candidatus Dojkabacteria</taxon>
    </lineage>
</organism>
<dbReference type="InterPro" id="IPR002300">
    <property type="entry name" value="aa-tRNA-synth_Ia"/>
</dbReference>